<sequence length="206" mass="22533">MVVYVTETIEIAGIIAFTSSGIFSAMQKRLDVFGVLVIGFVTAIGGGTIRDILLGHTPVSWLRNINIPLLILFTSITTMYFHRFVKGLKTALFVLDALGLGLFTIIGIQTGLEAGLHPGMCLMLGTISGCFGGVIRDMLLNEIPVLFRREIYATACIAGGLLYLMFEGIIGETFAELISIIFICGLRIIAFKRRWGLPSLPRFRAK</sequence>
<keyword evidence="4 7" id="KW-0812">Transmembrane</keyword>
<feature type="transmembrane region" description="Helical" evidence="7">
    <location>
        <begin position="61"/>
        <end position="81"/>
    </location>
</feature>
<feature type="transmembrane region" description="Helical" evidence="7">
    <location>
        <begin position="177"/>
        <end position="195"/>
    </location>
</feature>
<evidence type="ECO:0000256" key="7">
    <source>
        <dbReference type="SAM" id="Phobius"/>
    </source>
</evidence>
<dbReference type="Pfam" id="PF03458">
    <property type="entry name" value="Gly_transporter"/>
    <property type="match status" value="2"/>
</dbReference>
<dbReference type="EMBL" id="JBHUHZ010000001">
    <property type="protein sequence ID" value="MFD2162752.1"/>
    <property type="molecule type" value="Genomic_DNA"/>
</dbReference>
<dbReference type="Proteomes" id="UP001597387">
    <property type="component" value="Unassembled WGS sequence"/>
</dbReference>
<name>A0ABW4ZLL0_9SPHI</name>
<dbReference type="InterPro" id="IPR005115">
    <property type="entry name" value="Gly_transporter"/>
</dbReference>
<keyword evidence="3" id="KW-1003">Cell membrane</keyword>
<evidence type="ECO:0000313" key="10">
    <source>
        <dbReference type="Proteomes" id="UP001597387"/>
    </source>
</evidence>
<feature type="transmembrane region" description="Helical" evidence="7">
    <location>
        <begin position="93"/>
        <end position="110"/>
    </location>
</feature>
<dbReference type="RefSeq" id="WP_255902976.1">
    <property type="nucleotide sequence ID" value="NZ_JAFMZO010000003.1"/>
</dbReference>
<evidence type="ECO:0000259" key="8">
    <source>
        <dbReference type="Pfam" id="PF03458"/>
    </source>
</evidence>
<reference evidence="10" key="1">
    <citation type="journal article" date="2019" name="Int. J. Syst. Evol. Microbiol.">
        <title>The Global Catalogue of Microorganisms (GCM) 10K type strain sequencing project: providing services to taxonomists for standard genome sequencing and annotation.</title>
        <authorList>
            <consortium name="The Broad Institute Genomics Platform"/>
            <consortium name="The Broad Institute Genome Sequencing Center for Infectious Disease"/>
            <person name="Wu L."/>
            <person name="Ma J."/>
        </authorList>
    </citation>
    <scope>NUCLEOTIDE SEQUENCE [LARGE SCALE GENOMIC DNA]</scope>
    <source>
        <strain evidence="10">KCTC 42217</strain>
    </source>
</reference>
<feature type="domain" description="Glycine transporter" evidence="8">
    <location>
        <begin position="94"/>
        <end position="166"/>
    </location>
</feature>
<dbReference type="PANTHER" id="PTHR30506">
    <property type="entry name" value="INNER MEMBRANE PROTEIN"/>
    <property type="match status" value="1"/>
</dbReference>
<keyword evidence="6 7" id="KW-0472">Membrane</keyword>
<evidence type="ECO:0000256" key="1">
    <source>
        <dbReference type="ARBA" id="ARBA00004651"/>
    </source>
</evidence>
<dbReference type="PANTHER" id="PTHR30506:SF3">
    <property type="entry name" value="UPF0126 INNER MEMBRANE PROTEIN YADS-RELATED"/>
    <property type="match status" value="1"/>
</dbReference>
<comment type="subcellular location">
    <subcellularLocation>
        <location evidence="1">Cell membrane</location>
        <topology evidence="1">Multi-pass membrane protein</topology>
    </subcellularLocation>
</comment>
<gene>
    <name evidence="9" type="ORF">ACFSJU_10145</name>
</gene>
<feature type="transmembrane region" description="Helical" evidence="7">
    <location>
        <begin position="30"/>
        <end position="49"/>
    </location>
</feature>
<evidence type="ECO:0000256" key="2">
    <source>
        <dbReference type="ARBA" id="ARBA00008193"/>
    </source>
</evidence>
<evidence type="ECO:0000256" key="3">
    <source>
        <dbReference type="ARBA" id="ARBA00022475"/>
    </source>
</evidence>
<keyword evidence="10" id="KW-1185">Reference proteome</keyword>
<keyword evidence="5 7" id="KW-1133">Transmembrane helix</keyword>
<evidence type="ECO:0000256" key="4">
    <source>
        <dbReference type="ARBA" id="ARBA00022692"/>
    </source>
</evidence>
<accession>A0ABW4ZLL0</accession>
<comment type="similarity">
    <text evidence="2">Belongs to the UPF0126 family.</text>
</comment>
<organism evidence="9 10">
    <name type="scientific">Paradesertivirga mongoliensis</name>
    <dbReference type="NCBI Taxonomy" id="2100740"/>
    <lineage>
        <taxon>Bacteria</taxon>
        <taxon>Pseudomonadati</taxon>
        <taxon>Bacteroidota</taxon>
        <taxon>Sphingobacteriia</taxon>
        <taxon>Sphingobacteriales</taxon>
        <taxon>Sphingobacteriaceae</taxon>
        <taxon>Paradesertivirga</taxon>
    </lineage>
</organism>
<protein>
    <submittedName>
        <fullName evidence="9">Trimeric intracellular cation channel family protein</fullName>
    </submittedName>
</protein>
<evidence type="ECO:0000313" key="9">
    <source>
        <dbReference type="EMBL" id="MFD2162752.1"/>
    </source>
</evidence>
<comment type="caution">
    <text evidence="9">The sequence shown here is derived from an EMBL/GenBank/DDBJ whole genome shotgun (WGS) entry which is preliminary data.</text>
</comment>
<evidence type="ECO:0000256" key="5">
    <source>
        <dbReference type="ARBA" id="ARBA00022989"/>
    </source>
</evidence>
<proteinExistence type="inferred from homology"/>
<feature type="domain" description="Glycine transporter" evidence="8">
    <location>
        <begin position="9"/>
        <end position="82"/>
    </location>
</feature>
<evidence type="ECO:0000256" key="6">
    <source>
        <dbReference type="ARBA" id="ARBA00023136"/>
    </source>
</evidence>